<dbReference type="PANTHER" id="PTHR48200">
    <property type="entry name" value="PROTEIN, PUTATIVE-RELATED"/>
    <property type="match status" value="1"/>
</dbReference>
<gene>
    <name evidence="2" type="ORF">PVK06_008211</name>
</gene>
<dbReference type="EMBL" id="JARKNE010000003">
    <property type="protein sequence ID" value="KAK5839423.1"/>
    <property type="molecule type" value="Genomic_DNA"/>
</dbReference>
<proteinExistence type="predicted"/>
<dbReference type="PANTHER" id="PTHR48200:SF1">
    <property type="entry name" value="AMINOTRANSFERASE-LIKE PLANT MOBILE DOMAIN-CONTAINING PROTEIN"/>
    <property type="match status" value="1"/>
</dbReference>
<evidence type="ECO:0000313" key="3">
    <source>
        <dbReference type="Proteomes" id="UP001358586"/>
    </source>
</evidence>
<comment type="caution">
    <text evidence="2">The sequence shown here is derived from an EMBL/GenBank/DDBJ whole genome shotgun (WGS) entry which is preliminary data.</text>
</comment>
<reference evidence="2 3" key="1">
    <citation type="submission" date="2023-03" db="EMBL/GenBank/DDBJ databases">
        <title>WGS of Gossypium arboreum.</title>
        <authorList>
            <person name="Yu D."/>
        </authorList>
    </citation>
    <scope>NUCLEOTIDE SEQUENCE [LARGE SCALE GENOMIC DNA]</scope>
    <source>
        <tissue evidence="2">Leaf</tissue>
    </source>
</reference>
<organism evidence="2 3">
    <name type="scientific">Gossypium arboreum</name>
    <name type="common">Tree cotton</name>
    <name type="synonym">Gossypium nanking</name>
    <dbReference type="NCBI Taxonomy" id="29729"/>
    <lineage>
        <taxon>Eukaryota</taxon>
        <taxon>Viridiplantae</taxon>
        <taxon>Streptophyta</taxon>
        <taxon>Embryophyta</taxon>
        <taxon>Tracheophyta</taxon>
        <taxon>Spermatophyta</taxon>
        <taxon>Magnoliopsida</taxon>
        <taxon>eudicotyledons</taxon>
        <taxon>Gunneridae</taxon>
        <taxon>Pentapetalae</taxon>
        <taxon>rosids</taxon>
        <taxon>malvids</taxon>
        <taxon>Malvales</taxon>
        <taxon>Malvaceae</taxon>
        <taxon>Malvoideae</taxon>
        <taxon>Gossypium</taxon>
    </lineage>
</organism>
<keyword evidence="3" id="KW-1185">Reference proteome</keyword>
<dbReference type="InterPro" id="IPR056647">
    <property type="entry name" value="DUF7745"/>
</dbReference>
<evidence type="ECO:0000313" key="2">
    <source>
        <dbReference type="EMBL" id="KAK5839423.1"/>
    </source>
</evidence>
<protein>
    <recommendedName>
        <fullName evidence="1">DUF7745 domain-containing protein</fullName>
    </recommendedName>
</protein>
<dbReference type="Proteomes" id="UP001358586">
    <property type="component" value="Chromosome 3"/>
</dbReference>
<name>A0ABR0QKP5_GOSAR</name>
<evidence type="ECO:0000259" key="1">
    <source>
        <dbReference type="Pfam" id="PF24924"/>
    </source>
</evidence>
<feature type="domain" description="DUF7745" evidence="1">
    <location>
        <begin position="85"/>
        <end position="286"/>
    </location>
</feature>
<accession>A0ABR0QKP5</accession>
<sequence length="287" mass="33608">MKNEFLDKVKDNAFVQRWSENAQLEKGDSSTEGYTSELWDFTRISVAQNNLQELKELWSHWDEEMKQLLYCNYGDIPYLLDVKVDLAPTVEEYTVLLRCLRFQVDKIYSRAINTPNFVKRLINIIGMSEQWVTARVQQKGNGKYIPWENLRDLILTHPDMKKRVDVFALSVYGLVIFPKALRHVDEAVTDLFDRFGKGVTPVPTILAETFRSLSACRRAGEGRFIGCAQLLLVWFHSHFWRVEKASYQPFLGDYSLLKEIVTISRRDDITEEKWMVILQNLQEEDIE</sequence>
<dbReference type="Pfam" id="PF24924">
    <property type="entry name" value="DUF7745"/>
    <property type="match status" value="1"/>
</dbReference>